<dbReference type="AlphaFoldDB" id="A0A8C0SHE7"/>
<dbReference type="Pfam" id="PF02994">
    <property type="entry name" value="Transposase_22"/>
    <property type="match status" value="1"/>
</dbReference>
<dbReference type="Gene3D" id="3.30.250.20">
    <property type="entry name" value="L1 transposable element, C-terminal domain"/>
    <property type="match status" value="1"/>
</dbReference>
<feature type="region of interest" description="Disordered" evidence="3">
    <location>
        <begin position="308"/>
        <end position="333"/>
    </location>
</feature>
<keyword evidence="2" id="KW-0175">Coiled coil</keyword>
<name>A0A8C0SHE7_CANLF</name>
<evidence type="ECO:0000259" key="4">
    <source>
        <dbReference type="Pfam" id="PF02994"/>
    </source>
</evidence>
<proteinExistence type="inferred from homology"/>
<evidence type="ECO:0000259" key="5">
    <source>
        <dbReference type="Pfam" id="PF17490"/>
    </source>
</evidence>
<reference evidence="6" key="2">
    <citation type="submission" date="2025-08" db="UniProtKB">
        <authorList>
            <consortium name="Ensembl"/>
        </authorList>
    </citation>
    <scope>IDENTIFICATION</scope>
</reference>
<dbReference type="InterPro" id="IPR042566">
    <property type="entry name" value="L1_C"/>
</dbReference>
<feature type="domain" description="L1 transposable element RRM" evidence="4">
    <location>
        <begin position="131"/>
        <end position="225"/>
    </location>
</feature>
<dbReference type="Pfam" id="PF17490">
    <property type="entry name" value="Tnp_22_dsRBD"/>
    <property type="match status" value="1"/>
</dbReference>
<evidence type="ECO:0008006" key="8">
    <source>
        <dbReference type="Google" id="ProtNLM"/>
    </source>
</evidence>
<dbReference type="PANTHER" id="PTHR11505">
    <property type="entry name" value="L1 TRANSPOSABLE ELEMENT-RELATED"/>
    <property type="match status" value="1"/>
</dbReference>
<reference evidence="6" key="1">
    <citation type="submission" date="2018-10" db="EMBL/GenBank/DDBJ databases">
        <title>De novo assembly of a Great Dane genome.</title>
        <authorList>
            <person name="Kidd J.M."/>
            <person name="Pendleton A.L."/>
            <person name="Shen F."/>
            <person name="Emery S."/>
        </authorList>
    </citation>
    <scope>NUCLEOTIDE SEQUENCE [LARGE SCALE GENOMIC DNA]</scope>
    <source>
        <strain evidence="6">Great Dane</strain>
    </source>
</reference>
<evidence type="ECO:0000256" key="1">
    <source>
        <dbReference type="ARBA" id="ARBA00061640"/>
    </source>
</evidence>
<organism evidence="6 7">
    <name type="scientific">Canis lupus familiaris</name>
    <name type="common">Dog</name>
    <name type="synonym">Canis familiaris</name>
    <dbReference type="NCBI Taxonomy" id="9615"/>
    <lineage>
        <taxon>Eukaryota</taxon>
        <taxon>Metazoa</taxon>
        <taxon>Chordata</taxon>
        <taxon>Craniata</taxon>
        <taxon>Vertebrata</taxon>
        <taxon>Euteleostomi</taxon>
        <taxon>Mammalia</taxon>
        <taxon>Eutheria</taxon>
        <taxon>Laurasiatheria</taxon>
        <taxon>Carnivora</taxon>
        <taxon>Caniformia</taxon>
        <taxon>Canidae</taxon>
        <taxon>Canis</taxon>
    </lineage>
</organism>
<protein>
    <recommendedName>
        <fullName evidence="8">L1 transposable element RRM domain-containing protein</fullName>
    </recommendedName>
</protein>
<dbReference type="InterPro" id="IPR043636">
    <property type="entry name" value="L1_RRM_dom"/>
</dbReference>
<dbReference type="InterPro" id="IPR035300">
    <property type="entry name" value="L1_dsRBD"/>
</dbReference>
<evidence type="ECO:0000313" key="6">
    <source>
        <dbReference type="Ensembl" id="ENSCAFP00040021414.1"/>
    </source>
</evidence>
<dbReference type="Gene3D" id="3.30.70.1820">
    <property type="entry name" value="L1 transposable element, RRM domain"/>
    <property type="match status" value="1"/>
</dbReference>
<accession>A0A8C0SHE7</accession>
<evidence type="ECO:0000256" key="2">
    <source>
        <dbReference type="SAM" id="Coils"/>
    </source>
</evidence>
<dbReference type="Gene3D" id="1.20.5.390">
    <property type="entry name" value="L1 transposable element, trimerization domain"/>
    <property type="match status" value="1"/>
</dbReference>
<evidence type="ECO:0000256" key="3">
    <source>
        <dbReference type="SAM" id="MobiDB-lite"/>
    </source>
</evidence>
<feature type="coiled-coil region" evidence="2">
    <location>
        <begin position="58"/>
        <end position="134"/>
    </location>
</feature>
<sequence>MTRRKTSPQKKESETVLSPTELQNLDYNSMSESQFRSTIIQLLGALEKSIKDSRDFMTAEFRANQAEIKNQLNEMQSKLEVLTMRVKEVEEGVGDIQDKLMAKKETEEKRDRQLKDHEDRLREIRDSLRKKNLRLIGVPEGAKRDRGPEYVFEQILAENFPNLGRETGIHIQEIERSPPKIKNRSPPRHLIVKLANSKDKEKILKAARDKGSLTLWGRSIRVIADLSTDTWQAKKGWQDIFRVLNEKNMQPRILYAPRLSFKMEGEIKSFQDRQELKEYVTSKPTLQEIFRGTLKIPLQEEIQCNNRQKQGLNRHHDDTKLISLNSNSERERA</sequence>
<evidence type="ECO:0000313" key="7">
    <source>
        <dbReference type="Proteomes" id="UP000694542"/>
    </source>
</evidence>
<dbReference type="Ensembl" id="ENSCAFT00040024641.1">
    <property type="protein sequence ID" value="ENSCAFP00040021414.1"/>
    <property type="gene ID" value="ENSCAFG00040013345.1"/>
</dbReference>
<dbReference type="FunFam" id="3.30.70.1820:FF:000002">
    <property type="entry name" value="LINE-1 retrotransposable element ORF1 protein"/>
    <property type="match status" value="1"/>
</dbReference>
<dbReference type="InterPro" id="IPR004244">
    <property type="entry name" value="Transposase_22"/>
</dbReference>
<dbReference type="Proteomes" id="UP000694542">
    <property type="component" value="Chromosome X"/>
</dbReference>
<comment type="similarity">
    <text evidence="1">Belongs to the transposase 22 family.</text>
</comment>
<feature type="domain" description="L1 transposable element dsRBD-like" evidence="5">
    <location>
        <begin position="229"/>
        <end position="290"/>
    </location>
</feature>